<evidence type="ECO:0000313" key="4">
    <source>
        <dbReference type="EMBL" id="MBL0424355.1"/>
    </source>
</evidence>
<dbReference type="InterPro" id="IPR045337">
    <property type="entry name" value="MmgE_PrpD_C"/>
</dbReference>
<comment type="similarity">
    <text evidence="1">Belongs to the PrpD family.</text>
</comment>
<evidence type="ECO:0000259" key="2">
    <source>
        <dbReference type="Pfam" id="PF03972"/>
    </source>
</evidence>
<keyword evidence="5" id="KW-1185">Reference proteome</keyword>
<dbReference type="SUPFAM" id="SSF103378">
    <property type="entry name" value="2-methylcitrate dehydratase PrpD"/>
    <property type="match status" value="1"/>
</dbReference>
<evidence type="ECO:0000313" key="5">
    <source>
        <dbReference type="Proteomes" id="UP000622707"/>
    </source>
</evidence>
<protein>
    <submittedName>
        <fullName evidence="4">MmgE/PrpD family protein</fullName>
    </submittedName>
</protein>
<feature type="domain" description="MmgE/PrpD N-terminal" evidence="2">
    <location>
        <begin position="11"/>
        <end position="229"/>
    </location>
</feature>
<dbReference type="Pfam" id="PF19305">
    <property type="entry name" value="MmgE_PrpD_C"/>
    <property type="match status" value="1"/>
</dbReference>
<dbReference type="Proteomes" id="UP000622707">
    <property type="component" value="Unassembled WGS sequence"/>
</dbReference>
<organism evidence="4 5">
    <name type="scientific">Ramlibacter alkalitolerans</name>
    <dbReference type="NCBI Taxonomy" id="2039631"/>
    <lineage>
        <taxon>Bacteria</taxon>
        <taxon>Pseudomonadati</taxon>
        <taxon>Pseudomonadota</taxon>
        <taxon>Betaproteobacteria</taxon>
        <taxon>Burkholderiales</taxon>
        <taxon>Comamonadaceae</taxon>
        <taxon>Ramlibacter</taxon>
    </lineage>
</organism>
<dbReference type="InterPro" id="IPR045336">
    <property type="entry name" value="MmgE_PrpD_N"/>
</dbReference>
<proteinExistence type="inferred from homology"/>
<reference evidence="4 5" key="1">
    <citation type="journal article" date="2017" name="Int. J. Syst. Evol. Microbiol.">
        <title>Ramlibacter alkalitolerans sp. nov., alkali-tolerant bacterium isolated from soil of ginseng.</title>
        <authorList>
            <person name="Lee D.H."/>
            <person name="Cha C.J."/>
        </authorList>
    </citation>
    <scope>NUCLEOTIDE SEQUENCE [LARGE SCALE GENOMIC DNA]</scope>
    <source>
        <strain evidence="4 5">KACC 19305</strain>
    </source>
</reference>
<sequence>MAALPAGAPGAMRAVCRSLLMDVGGICIAARHTDFVRATLSASDDPGECTVIGHAQPRNVAMAALCNGTAAHGEDYDDTYEGGPAHAGAVVVPALLATAERHGLGGAELGRGLAVGAEVICRMCLVAPKLVHKAGFHPTAVFGAVGAAAGVGAALQLDAKQLVDAMGIAGSMASGIIEYLAEGAWTKRMHPGWAAQAGYRAARMAQAGFTGPRTLFEGEHGFYWAFARTHEGRFGDMLEGFGARWLAADIAFKPYACGTMAHPYIDCARRLVAQGLDVSQVESIECETAEGIVHRLWEPLANKQDPPNGYAAKFSIPYAIAVGLLRDDAGLADYEEAVVHDPRVRALAAKVRYVVDPANPYPRQFTGHLRVTLRSGEVREVRQGHFRGGVEEPLSFDDLVKKFRANCAYGGVEEHRARELLALLTGLLDAPRVDLRGLRCE</sequence>
<dbReference type="InterPro" id="IPR005656">
    <property type="entry name" value="MmgE_PrpD"/>
</dbReference>
<dbReference type="Gene3D" id="3.30.1330.120">
    <property type="entry name" value="2-methylcitrate dehydratase PrpD"/>
    <property type="match status" value="1"/>
</dbReference>
<dbReference type="PANTHER" id="PTHR16943:SF8">
    <property type="entry name" value="2-METHYLCITRATE DEHYDRATASE"/>
    <property type="match status" value="1"/>
</dbReference>
<dbReference type="EMBL" id="JAEQND010000002">
    <property type="protein sequence ID" value="MBL0424355.1"/>
    <property type="molecule type" value="Genomic_DNA"/>
</dbReference>
<dbReference type="InterPro" id="IPR036148">
    <property type="entry name" value="MmgE/PrpD_sf"/>
</dbReference>
<evidence type="ECO:0000256" key="1">
    <source>
        <dbReference type="ARBA" id="ARBA00006174"/>
    </source>
</evidence>
<name>A0ABS1JJF9_9BURK</name>
<feature type="domain" description="MmgE/PrpD C-terminal" evidence="3">
    <location>
        <begin position="255"/>
        <end position="419"/>
    </location>
</feature>
<gene>
    <name evidence="4" type="ORF">JI746_04460</name>
</gene>
<dbReference type="Pfam" id="PF03972">
    <property type="entry name" value="MmgE_PrpD_N"/>
    <property type="match status" value="1"/>
</dbReference>
<dbReference type="InterPro" id="IPR042183">
    <property type="entry name" value="MmgE/PrpD_sf_1"/>
</dbReference>
<dbReference type="PANTHER" id="PTHR16943">
    <property type="entry name" value="2-METHYLCITRATE DEHYDRATASE-RELATED"/>
    <property type="match status" value="1"/>
</dbReference>
<dbReference type="Gene3D" id="1.10.4100.10">
    <property type="entry name" value="2-methylcitrate dehydratase PrpD"/>
    <property type="match status" value="1"/>
</dbReference>
<evidence type="ECO:0000259" key="3">
    <source>
        <dbReference type="Pfam" id="PF19305"/>
    </source>
</evidence>
<dbReference type="InterPro" id="IPR042188">
    <property type="entry name" value="MmgE/PrpD_sf_2"/>
</dbReference>
<comment type="caution">
    <text evidence="4">The sequence shown here is derived from an EMBL/GenBank/DDBJ whole genome shotgun (WGS) entry which is preliminary data.</text>
</comment>
<accession>A0ABS1JJF9</accession>